<protein>
    <recommendedName>
        <fullName evidence="1">DNA methyltransferase 1-associated 1 domain-containing protein</fullName>
    </recommendedName>
</protein>
<evidence type="ECO:0000313" key="3">
    <source>
        <dbReference type="Proteomes" id="UP001651158"/>
    </source>
</evidence>
<dbReference type="InterPro" id="IPR008468">
    <property type="entry name" value="DMAP1"/>
</dbReference>
<proteinExistence type="predicted"/>
<accession>A0ABR4Q0P9</accession>
<dbReference type="EMBL" id="JAKROA010000019">
    <property type="protein sequence ID" value="KAL5103214.1"/>
    <property type="molecule type" value="Genomic_DNA"/>
</dbReference>
<evidence type="ECO:0000259" key="1">
    <source>
        <dbReference type="Pfam" id="PF05499"/>
    </source>
</evidence>
<dbReference type="Proteomes" id="UP001651158">
    <property type="component" value="Unassembled WGS sequence"/>
</dbReference>
<evidence type="ECO:0000313" key="2">
    <source>
        <dbReference type="EMBL" id="KAL5103214.1"/>
    </source>
</evidence>
<sequence>MAILAHVSLTIGGSACPTLVFVHIESFGASVSANLAFPDLSRTPGVHLSSQGMKLPASLGQKRIRVIENFLSHYQMGECGSCGPALRSYLDSTLLLQPVFSSRRGGGCSDGSSSTTIWRVGFIYESG</sequence>
<dbReference type="Pfam" id="PF05499">
    <property type="entry name" value="DMAP1"/>
    <property type="match status" value="1"/>
</dbReference>
<gene>
    <name evidence="2" type="ORF">TcWFU_001236</name>
</gene>
<organism evidence="2 3">
    <name type="scientific">Taenia crassiceps</name>
    <dbReference type="NCBI Taxonomy" id="6207"/>
    <lineage>
        <taxon>Eukaryota</taxon>
        <taxon>Metazoa</taxon>
        <taxon>Spiralia</taxon>
        <taxon>Lophotrochozoa</taxon>
        <taxon>Platyhelminthes</taxon>
        <taxon>Cestoda</taxon>
        <taxon>Eucestoda</taxon>
        <taxon>Cyclophyllidea</taxon>
        <taxon>Taeniidae</taxon>
        <taxon>Taenia</taxon>
    </lineage>
</organism>
<feature type="domain" description="DNA methyltransferase 1-associated 1" evidence="1">
    <location>
        <begin position="31"/>
        <end position="76"/>
    </location>
</feature>
<keyword evidence="3" id="KW-1185">Reference proteome</keyword>
<name>A0ABR4Q0P9_9CEST</name>
<comment type="caution">
    <text evidence="2">The sequence shown here is derived from an EMBL/GenBank/DDBJ whole genome shotgun (WGS) entry which is preliminary data.</text>
</comment>
<reference evidence="2 3" key="1">
    <citation type="journal article" date="2022" name="Front. Cell. Infect. Microbiol.">
        <title>The Genomes of Two Strains of Taenia crassiceps the Animal Model for the Study of Human Cysticercosis.</title>
        <authorList>
            <person name="Bobes R.J."/>
            <person name="Estrada K."/>
            <person name="Rios-Valencia D.G."/>
            <person name="Calderon-Gallegos A."/>
            <person name="de la Torre P."/>
            <person name="Carrero J.C."/>
            <person name="Sanchez-Flores A."/>
            <person name="Laclette J.P."/>
        </authorList>
    </citation>
    <scope>NUCLEOTIDE SEQUENCE [LARGE SCALE GENOMIC DNA]</scope>
    <source>
        <strain evidence="2">WFUcys</strain>
    </source>
</reference>